<evidence type="ECO:0000313" key="1">
    <source>
        <dbReference type="EMBL" id="MBX41704.1"/>
    </source>
</evidence>
<accession>A0A2P2NGX3</accession>
<reference evidence="1" key="1">
    <citation type="submission" date="2018-02" db="EMBL/GenBank/DDBJ databases">
        <title>Rhizophora mucronata_Transcriptome.</title>
        <authorList>
            <person name="Meera S.P."/>
            <person name="Sreeshan A."/>
            <person name="Augustine A."/>
        </authorList>
    </citation>
    <scope>NUCLEOTIDE SEQUENCE</scope>
    <source>
        <tissue evidence="1">Leaf</tissue>
    </source>
</reference>
<proteinExistence type="predicted"/>
<protein>
    <submittedName>
        <fullName evidence="1">Uncharacterized protein</fullName>
    </submittedName>
</protein>
<organism evidence="1">
    <name type="scientific">Rhizophora mucronata</name>
    <name type="common">Asiatic mangrove</name>
    <dbReference type="NCBI Taxonomy" id="61149"/>
    <lineage>
        <taxon>Eukaryota</taxon>
        <taxon>Viridiplantae</taxon>
        <taxon>Streptophyta</taxon>
        <taxon>Embryophyta</taxon>
        <taxon>Tracheophyta</taxon>
        <taxon>Spermatophyta</taxon>
        <taxon>Magnoliopsida</taxon>
        <taxon>eudicotyledons</taxon>
        <taxon>Gunneridae</taxon>
        <taxon>Pentapetalae</taxon>
        <taxon>rosids</taxon>
        <taxon>fabids</taxon>
        <taxon>Malpighiales</taxon>
        <taxon>Rhizophoraceae</taxon>
        <taxon>Rhizophora</taxon>
    </lineage>
</organism>
<dbReference type="AlphaFoldDB" id="A0A2P2NGX3"/>
<dbReference type="EMBL" id="GGEC01061220">
    <property type="protein sequence ID" value="MBX41704.1"/>
    <property type="molecule type" value="Transcribed_RNA"/>
</dbReference>
<name>A0A2P2NGX3_RHIMU</name>
<sequence>MLEMLANSLCNTTLSSGRCHPGVLVRLMFSSVLCIQSLILLFSS</sequence>